<evidence type="ECO:0000313" key="5">
    <source>
        <dbReference type="Proteomes" id="UP001385951"/>
    </source>
</evidence>
<evidence type="ECO:0000256" key="3">
    <source>
        <dbReference type="SAM" id="MobiDB-lite"/>
    </source>
</evidence>
<evidence type="ECO:0000256" key="2">
    <source>
        <dbReference type="ARBA" id="ARBA00023242"/>
    </source>
</evidence>
<feature type="region of interest" description="Disordered" evidence="3">
    <location>
        <begin position="141"/>
        <end position="167"/>
    </location>
</feature>
<organism evidence="4 5">
    <name type="scientific">Cerrena zonata</name>
    <dbReference type="NCBI Taxonomy" id="2478898"/>
    <lineage>
        <taxon>Eukaryota</taxon>
        <taxon>Fungi</taxon>
        <taxon>Dikarya</taxon>
        <taxon>Basidiomycota</taxon>
        <taxon>Agaricomycotina</taxon>
        <taxon>Agaricomycetes</taxon>
        <taxon>Polyporales</taxon>
        <taxon>Cerrenaceae</taxon>
        <taxon>Cerrena</taxon>
    </lineage>
</organism>
<dbReference type="EMBL" id="JASBNA010000003">
    <property type="protein sequence ID" value="KAK7693128.1"/>
    <property type="molecule type" value="Genomic_DNA"/>
</dbReference>
<evidence type="ECO:0000256" key="1">
    <source>
        <dbReference type="ARBA" id="ARBA00004123"/>
    </source>
</evidence>
<keyword evidence="5" id="KW-1185">Reference proteome</keyword>
<dbReference type="InterPro" id="IPR019140">
    <property type="entry name" value="MCM_complex-bd"/>
</dbReference>
<dbReference type="GO" id="GO:0005634">
    <property type="term" value="C:nucleus"/>
    <property type="evidence" value="ECO:0007669"/>
    <property type="project" value="UniProtKB-SubCell"/>
</dbReference>
<accession>A0AAW0GIG3</accession>
<protein>
    <recommendedName>
        <fullName evidence="6">Mini-chromosome maintenance complex-binding protein</fullName>
    </recommendedName>
</protein>
<reference evidence="4 5" key="1">
    <citation type="submission" date="2022-09" db="EMBL/GenBank/DDBJ databases">
        <authorList>
            <person name="Palmer J.M."/>
        </authorList>
    </citation>
    <scope>NUCLEOTIDE SEQUENCE [LARGE SCALE GENOMIC DNA]</scope>
    <source>
        <strain evidence="4 5">DSM 7382</strain>
    </source>
</reference>
<gene>
    <name evidence="4" type="ORF">QCA50_002694</name>
</gene>
<proteinExistence type="predicted"/>
<dbReference type="PANTHER" id="PTHR13489:SF0">
    <property type="entry name" value="MINI-CHROMOSOME MAINTENANCE COMPLEX-BINDING PROTEIN"/>
    <property type="match status" value="1"/>
</dbReference>
<name>A0AAW0GIG3_9APHY</name>
<dbReference type="Proteomes" id="UP001385951">
    <property type="component" value="Unassembled WGS sequence"/>
</dbReference>
<comment type="caution">
    <text evidence="4">The sequence shown here is derived from an EMBL/GenBank/DDBJ whole genome shotgun (WGS) entry which is preliminary data.</text>
</comment>
<evidence type="ECO:0008006" key="6">
    <source>
        <dbReference type="Google" id="ProtNLM"/>
    </source>
</evidence>
<dbReference type="Pfam" id="PF09739">
    <property type="entry name" value="MCM_bind"/>
    <property type="match status" value="2"/>
</dbReference>
<comment type="subcellular location">
    <subcellularLocation>
        <location evidence="1">Nucleus</location>
    </subcellularLocation>
</comment>
<evidence type="ECO:0000313" key="4">
    <source>
        <dbReference type="EMBL" id="KAK7693128.1"/>
    </source>
</evidence>
<dbReference type="GO" id="GO:0003682">
    <property type="term" value="F:chromatin binding"/>
    <property type="evidence" value="ECO:0007669"/>
    <property type="project" value="TreeGrafter"/>
</dbReference>
<sequence>MVSAYLVDALRDPTGELKELFSNTTSAPQAANFPLTVAAHFSRVFERSDAFRQIPPLDVAHPPESYADRSLVRFRAMVQDTSPSSEMYLAKYRDGTLGGWGIELESHRDEASDEDIEYDNLRECTVLWGVNVPGESAWSTIELDSPGSASSSASTPHQPARPHKGPISYKPHLGVKIKIYENNTTDRFKTTDVATFVGIISSEPFSTELGDQIEVPTLHVLFTAPEQNSSIIRPYPASKPEVHPSVNSQPFDTLKVREQLIDWIAEEALNGDREAAEWILLASIARVQSRHPPLIQPSLTLTQFPPPPIPSVTGSESSTASTALPPAYHPTLTHVLSEILPLTETLPLSLPYLNTVPFSPESKDEDLHAGVLQLPKGSVLLITEGGISEGKLQERGLMNVHALQELISSQTLAYKFPFSQFSFRTDNSCIVLSEGRKSAFLKTHLTVLFEPTESGSGATNLYKPAERIKMPEKGTLDAFRNLVVGAQRGKVQVKEATSEYIQQDFVSERQRNKAITSDGLIRRMTIAKLYALSMHLEEVTIDVWERAKAFDEKRIARLIS</sequence>
<dbReference type="GO" id="GO:0006261">
    <property type="term" value="P:DNA-templated DNA replication"/>
    <property type="evidence" value="ECO:0007669"/>
    <property type="project" value="TreeGrafter"/>
</dbReference>
<dbReference type="AlphaFoldDB" id="A0AAW0GIG3"/>
<dbReference type="PANTHER" id="PTHR13489">
    <property type="entry name" value="MINI-CHROMOSOME MAINTENANCE COMPLEX-BINDING PROTEIN"/>
    <property type="match status" value="1"/>
</dbReference>
<keyword evidence="2" id="KW-0539">Nucleus</keyword>